<keyword evidence="3" id="KW-0813">Transport</keyword>
<keyword evidence="4" id="KW-0472">Membrane</keyword>
<organism evidence="5 6">
    <name type="scientific">Paenibacillus provencensis</name>
    <dbReference type="NCBI Taxonomy" id="441151"/>
    <lineage>
        <taxon>Bacteria</taxon>
        <taxon>Bacillati</taxon>
        <taxon>Bacillota</taxon>
        <taxon>Bacilli</taxon>
        <taxon>Bacillales</taxon>
        <taxon>Paenibacillaceae</taxon>
        <taxon>Paenibacillus</taxon>
    </lineage>
</organism>
<keyword evidence="6" id="KW-1185">Reference proteome</keyword>
<gene>
    <name evidence="5" type="primary">mnhG</name>
    <name evidence="5" type="ORF">ACFQ3J_26500</name>
</gene>
<evidence type="ECO:0000256" key="1">
    <source>
        <dbReference type="ARBA" id="ARBA00004141"/>
    </source>
</evidence>
<protein>
    <submittedName>
        <fullName evidence="5">Monovalent cation/H(+) antiporter subunit G</fullName>
    </submittedName>
</protein>
<dbReference type="Pfam" id="PF03334">
    <property type="entry name" value="PhaG_MnhG_YufB"/>
    <property type="match status" value="1"/>
</dbReference>
<comment type="similarity">
    <text evidence="2">Belongs to the CPA3 antiporters (TC 2.A.63) subunit G family.</text>
</comment>
<dbReference type="InterPro" id="IPR005133">
    <property type="entry name" value="PhaG_MnhG_YufB"/>
</dbReference>
<comment type="caution">
    <text evidence="5">The sequence shown here is derived from an EMBL/GenBank/DDBJ whole genome shotgun (WGS) entry which is preliminary data.</text>
</comment>
<dbReference type="PANTHER" id="PTHR34703">
    <property type="entry name" value="ANTIPORTER SUBUNIT MNHG2-RELATED"/>
    <property type="match status" value="1"/>
</dbReference>
<keyword evidence="4" id="KW-1133">Transmembrane helix</keyword>
<evidence type="ECO:0000313" key="6">
    <source>
        <dbReference type="Proteomes" id="UP001597169"/>
    </source>
</evidence>
<sequence>MTMIFSVIVGLLVLFGAVLSVLSTYGLIRLPDVYLRAHAATKSNTLGILCILSGGFLFFIVYDGYVSARLLLGILFVFLTAPVAGHLNGRAAYRTDVPLWKGSTLDELAKALKGKKRQLLENEEISVDSLEPEPNRNQTKHE</sequence>
<dbReference type="EMBL" id="JBHTKX010000013">
    <property type="protein sequence ID" value="MFD1131662.1"/>
    <property type="molecule type" value="Genomic_DNA"/>
</dbReference>
<keyword evidence="3" id="KW-0050">Antiport</keyword>
<comment type="subcellular location">
    <subcellularLocation>
        <location evidence="1">Membrane</location>
        <topology evidence="1">Multi-pass membrane protein</topology>
    </subcellularLocation>
</comment>
<dbReference type="NCBIfam" id="NF009314">
    <property type="entry name" value="PRK12674.1-2"/>
    <property type="match status" value="1"/>
</dbReference>
<reference evidence="6" key="1">
    <citation type="journal article" date="2019" name="Int. J. Syst. Evol. Microbiol.">
        <title>The Global Catalogue of Microorganisms (GCM) 10K type strain sequencing project: providing services to taxonomists for standard genome sequencing and annotation.</title>
        <authorList>
            <consortium name="The Broad Institute Genomics Platform"/>
            <consortium name="The Broad Institute Genome Sequencing Center for Infectious Disease"/>
            <person name="Wu L."/>
            <person name="Ma J."/>
        </authorList>
    </citation>
    <scope>NUCLEOTIDE SEQUENCE [LARGE SCALE GENOMIC DNA]</scope>
    <source>
        <strain evidence="6">CCUG 53519</strain>
    </source>
</reference>
<dbReference type="RefSeq" id="WP_244533712.1">
    <property type="nucleotide sequence ID" value="NZ_JBHTKX010000013.1"/>
</dbReference>
<feature type="transmembrane region" description="Helical" evidence="4">
    <location>
        <begin position="69"/>
        <end position="87"/>
    </location>
</feature>
<evidence type="ECO:0000256" key="3">
    <source>
        <dbReference type="ARBA" id="ARBA00022449"/>
    </source>
</evidence>
<feature type="transmembrane region" description="Helical" evidence="4">
    <location>
        <begin position="44"/>
        <end position="62"/>
    </location>
</feature>
<proteinExistence type="inferred from homology"/>
<evidence type="ECO:0000256" key="2">
    <source>
        <dbReference type="ARBA" id="ARBA00008404"/>
    </source>
</evidence>
<dbReference type="Proteomes" id="UP001597169">
    <property type="component" value="Unassembled WGS sequence"/>
</dbReference>
<dbReference type="PANTHER" id="PTHR34703:SF1">
    <property type="entry name" value="ANTIPORTER SUBUNIT MNHG2-RELATED"/>
    <property type="match status" value="1"/>
</dbReference>
<name>A0ABW3PZQ4_9BACL</name>
<evidence type="ECO:0000256" key="4">
    <source>
        <dbReference type="SAM" id="Phobius"/>
    </source>
</evidence>
<dbReference type="NCBIfam" id="TIGR01300">
    <property type="entry name" value="CPA3_mnhG_phaG"/>
    <property type="match status" value="1"/>
</dbReference>
<evidence type="ECO:0000313" key="5">
    <source>
        <dbReference type="EMBL" id="MFD1131662.1"/>
    </source>
</evidence>
<accession>A0ABW3PZQ4</accession>
<keyword evidence="4" id="KW-0812">Transmembrane</keyword>